<keyword evidence="2" id="KW-0560">Oxidoreductase</keyword>
<evidence type="ECO:0000256" key="3">
    <source>
        <dbReference type="ARBA" id="ARBA00023033"/>
    </source>
</evidence>
<dbReference type="Gene3D" id="1.10.630.10">
    <property type="entry name" value="Cytochrome P450"/>
    <property type="match status" value="1"/>
</dbReference>
<dbReference type="OrthoDB" id="1470350at2759"/>
<evidence type="ECO:0000256" key="1">
    <source>
        <dbReference type="ARBA" id="ARBA00010617"/>
    </source>
</evidence>
<dbReference type="InterPro" id="IPR050121">
    <property type="entry name" value="Cytochrome_P450_monoxygenase"/>
</dbReference>
<keyword evidence="4" id="KW-0408">Iron</keyword>
<evidence type="ECO:0000313" key="5">
    <source>
        <dbReference type="EMBL" id="PLB36388.1"/>
    </source>
</evidence>
<dbReference type="PANTHER" id="PTHR24305:SF87">
    <property type="entry name" value="CYTOCHROME P450 MONOOXYGENASE ALND-RELATED"/>
    <property type="match status" value="1"/>
</dbReference>
<feature type="binding site" description="axial binding residue" evidence="4">
    <location>
        <position position="490"/>
    </location>
    <ligand>
        <name>heme</name>
        <dbReference type="ChEBI" id="CHEBI:30413"/>
    </ligand>
    <ligandPart>
        <name>Fe</name>
        <dbReference type="ChEBI" id="CHEBI:18248"/>
    </ligandPart>
</feature>
<dbReference type="GO" id="GO:0020037">
    <property type="term" value="F:heme binding"/>
    <property type="evidence" value="ECO:0007669"/>
    <property type="project" value="InterPro"/>
</dbReference>
<reference evidence="5 6" key="1">
    <citation type="submission" date="2017-12" db="EMBL/GenBank/DDBJ databases">
        <authorList>
            <consortium name="DOE Joint Genome Institute"/>
            <person name="Haridas S."/>
            <person name="Kjaerbolling I."/>
            <person name="Vesth T.C."/>
            <person name="Frisvad J.C."/>
            <person name="Nybo J.L."/>
            <person name="Theobald S."/>
            <person name="Kuo A."/>
            <person name="Bowyer P."/>
            <person name="Matsuda Y."/>
            <person name="Mondo S."/>
            <person name="Lyhne E.K."/>
            <person name="Kogle M.E."/>
            <person name="Clum A."/>
            <person name="Lipzen A."/>
            <person name="Salamov A."/>
            <person name="Ngan C.Y."/>
            <person name="Daum C."/>
            <person name="Chiniquy J."/>
            <person name="Barry K."/>
            <person name="LaButti K."/>
            <person name="Simmons B.A."/>
            <person name="Magnuson J.K."/>
            <person name="Mortensen U.H."/>
            <person name="Larsen T.O."/>
            <person name="Grigoriev I.V."/>
            <person name="Baker S.E."/>
            <person name="Andersen M.R."/>
            <person name="Nordberg H.P."/>
            <person name="Cantor M.N."/>
            <person name="Hua S.X."/>
        </authorList>
    </citation>
    <scope>NUCLEOTIDE SEQUENCE [LARGE SCALE GENOMIC DNA]</scope>
    <source>
        <strain evidence="5 6">CBS 102.13</strain>
    </source>
</reference>
<dbReference type="RefSeq" id="XP_024670400.1">
    <property type="nucleotide sequence ID" value="XM_024815263.1"/>
</dbReference>
<keyword evidence="6" id="KW-1185">Reference proteome</keyword>
<dbReference type="FunFam" id="1.10.630.10:FF:000090">
    <property type="entry name" value="Cytochrome P450 monooxygenase"/>
    <property type="match status" value="1"/>
</dbReference>
<dbReference type="GO" id="GO:0016705">
    <property type="term" value="F:oxidoreductase activity, acting on paired donors, with incorporation or reduction of molecular oxygen"/>
    <property type="evidence" value="ECO:0007669"/>
    <property type="project" value="InterPro"/>
</dbReference>
<name>A0A2I2F741_ASPCN</name>
<keyword evidence="3" id="KW-0503">Monooxygenase</keyword>
<dbReference type="STRING" id="41067.A0A2I2F741"/>
<keyword evidence="4" id="KW-0349">Heme</keyword>
<dbReference type="GeneID" id="36522423"/>
<dbReference type="EMBL" id="KZ559152">
    <property type="protein sequence ID" value="PLB36388.1"/>
    <property type="molecule type" value="Genomic_DNA"/>
</dbReference>
<dbReference type="PRINTS" id="PR00463">
    <property type="entry name" value="EP450I"/>
</dbReference>
<evidence type="ECO:0000313" key="6">
    <source>
        <dbReference type="Proteomes" id="UP000234585"/>
    </source>
</evidence>
<evidence type="ECO:0000256" key="2">
    <source>
        <dbReference type="ARBA" id="ARBA00023002"/>
    </source>
</evidence>
<sequence length="550" mass="62328">MVVRHFYFLGEPPSSSRPLDVDPSSTFGQLQYLIAGFFAIVSPDGIALHCQAPLKRVPDVISTNSPIAISVDGRAIRDVPGPKGIPYIGNYLEIYPDHLGNHQRLFEHFGPIFQTHNFGRVVYHTNDPALASIAFSETGFFTKSINQSHPLHGIKNNDAGIFIGDTETDAWNMAHRFFPPAFSFKAVRHYAPTIQAIVEESFGIFDKLDCDARAWNVYHYMLKLACQQIGRLVLGKDLGHFSSVDAPLHELVTLFGETLHLNKKVTYWGDWYAMLPFGDPKNLRHVRKHLDNLIELSIDSAESGGVEKLSCEDAALKAANIVDYAVRARDGKDQKLPRKNLIQGLEVIVGAGFTTTSSLLSWLVYSLVAYPGVQDRMLQELVDHEIDETTPLTPDFIRKLSFLDNFLKETQRRHNPSYQPARTAKFDLILPGAFRVPKDTVIIPALHHIHNNPSMWDNPASFQPDRWNIRETKKRAKEAYIPFAAGPRMCIGYNLALQEVKIIMIKLVYRYRFTREGDGAIEYDPLHQVIVPTNLYVRAERREKWPQKSN</sequence>
<organism evidence="5 6">
    <name type="scientific">Aspergillus candidus</name>
    <dbReference type="NCBI Taxonomy" id="41067"/>
    <lineage>
        <taxon>Eukaryota</taxon>
        <taxon>Fungi</taxon>
        <taxon>Dikarya</taxon>
        <taxon>Ascomycota</taxon>
        <taxon>Pezizomycotina</taxon>
        <taxon>Eurotiomycetes</taxon>
        <taxon>Eurotiomycetidae</taxon>
        <taxon>Eurotiales</taxon>
        <taxon>Aspergillaceae</taxon>
        <taxon>Aspergillus</taxon>
        <taxon>Aspergillus subgen. Circumdati</taxon>
    </lineage>
</organism>
<gene>
    <name evidence="5" type="ORF">BDW47DRAFT_118853</name>
</gene>
<dbReference type="CDD" id="cd00302">
    <property type="entry name" value="cytochrome_P450"/>
    <property type="match status" value="1"/>
</dbReference>
<dbReference type="Proteomes" id="UP000234585">
    <property type="component" value="Unassembled WGS sequence"/>
</dbReference>
<dbReference type="AlphaFoldDB" id="A0A2I2F741"/>
<dbReference type="PRINTS" id="PR00385">
    <property type="entry name" value="P450"/>
</dbReference>
<evidence type="ECO:0000256" key="4">
    <source>
        <dbReference type="PIRSR" id="PIRSR602401-1"/>
    </source>
</evidence>
<dbReference type="PANTHER" id="PTHR24305">
    <property type="entry name" value="CYTOCHROME P450"/>
    <property type="match status" value="1"/>
</dbReference>
<comment type="cofactor">
    <cofactor evidence="4">
        <name>heme</name>
        <dbReference type="ChEBI" id="CHEBI:30413"/>
    </cofactor>
</comment>
<accession>A0A2I2F741</accession>
<dbReference type="GO" id="GO:0004497">
    <property type="term" value="F:monooxygenase activity"/>
    <property type="evidence" value="ECO:0007669"/>
    <property type="project" value="UniProtKB-KW"/>
</dbReference>
<protein>
    <submittedName>
        <fullName evidence="5">Cytochrome P450</fullName>
    </submittedName>
</protein>
<dbReference type="SUPFAM" id="SSF48264">
    <property type="entry name" value="Cytochrome P450"/>
    <property type="match status" value="1"/>
</dbReference>
<dbReference type="InterPro" id="IPR036396">
    <property type="entry name" value="Cyt_P450_sf"/>
</dbReference>
<comment type="similarity">
    <text evidence="1">Belongs to the cytochrome P450 family.</text>
</comment>
<keyword evidence="4" id="KW-0479">Metal-binding</keyword>
<dbReference type="InterPro" id="IPR001128">
    <property type="entry name" value="Cyt_P450"/>
</dbReference>
<dbReference type="Pfam" id="PF00067">
    <property type="entry name" value="p450"/>
    <property type="match status" value="1"/>
</dbReference>
<dbReference type="InterPro" id="IPR002401">
    <property type="entry name" value="Cyt_P450_E_grp-I"/>
</dbReference>
<dbReference type="GO" id="GO:0005506">
    <property type="term" value="F:iron ion binding"/>
    <property type="evidence" value="ECO:0007669"/>
    <property type="project" value="InterPro"/>
</dbReference>
<proteinExistence type="inferred from homology"/>